<evidence type="ECO:0000256" key="6">
    <source>
        <dbReference type="HAMAP-Rule" id="MF_00357"/>
    </source>
</evidence>
<keyword evidence="3 6" id="KW-0808">Transferase</keyword>
<dbReference type="PROSITE" id="PS51913">
    <property type="entry name" value="HTH_HARE"/>
    <property type="match status" value="1"/>
</dbReference>
<dbReference type="AlphaFoldDB" id="A0A0R2KJ75"/>
<dbReference type="RefSeq" id="WP_027106381.1">
    <property type="nucleotide sequence ID" value="NZ_AUHP01000005.1"/>
</dbReference>
<evidence type="ECO:0000259" key="8">
    <source>
        <dbReference type="PROSITE" id="PS51913"/>
    </source>
</evidence>
<keyword evidence="4 6" id="KW-0548">Nucleotidyltransferase</keyword>
<keyword evidence="5 6" id="KW-0804">Transcription</keyword>
<evidence type="ECO:0000256" key="4">
    <source>
        <dbReference type="ARBA" id="ARBA00022695"/>
    </source>
</evidence>
<dbReference type="Gene3D" id="1.10.10.1250">
    <property type="entry name" value="RNA polymerase, subunit delta, N-terminal domain"/>
    <property type="match status" value="1"/>
</dbReference>
<dbReference type="GO" id="GO:0006355">
    <property type="term" value="P:regulation of DNA-templated transcription"/>
    <property type="evidence" value="ECO:0007669"/>
    <property type="project" value="UniProtKB-UniRule"/>
</dbReference>
<comment type="subunit">
    <text evidence="6">RNAP is composed of a core of 2 alpha, a beta and a beta' subunits. The core is associated with a delta subunit and one of several sigma factors.</text>
</comment>
<proteinExistence type="inferred from homology"/>
<dbReference type="eggNOG" id="COG3343">
    <property type="taxonomic scope" value="Bacteria"/>
</dbReference>
<comment type="caution">
    <text evidence="9">The sequence shown here is derived from an EMBL/GenBank/DDBJ whole genome shotgun (WGS) entry which is preliminary data.</text>
</comment>
<reference evidence="9 10" key="1">
    <citation type="journal article" date="2015" name="Genome Announc.">
        <title>Expanding the biotechnology potential of lactobacilli through comparative genomics of 213 strains and associated genera.</title>
        <authorList>
            <person name="Sun Z."/>
            <person name="Harris H.M."/>
            <person name="McCann A."/>
            <person name="Guo C."/>
            <person name="Argimon S."/>
            <person name="Zhang W."/>
            <person name="Yang X."/>
            <person name="Jeffery I.B."/>
            <person name="Cooney J.C."/>
            <person name="Kagawa T.F."/>
            <person name="Liu W."/>
            <person name="Song Y."/>
            <person name="Salvetti E."/>
            <person name="Wrobel A."/>
            <person name="Rasinkangas P."/>
            <person name="Parkhill J."/>
            <person name="Rea M.C."/>
            <person name="O'Sullivan O."/>
            <person name="Ritari J."/>
            <person name="Douillard F.P."/>
            <person name="Paul Ross R."/>
            <person name="Yang R."/>
            <person name="Briner A.E."/>
            <person name="Felis G.E."/>
            <person name="de Vos W.M."/>
            <person name="Barrangou R."/>
            <person name="Klaenhammer T.R."/>
            <person name="Caufield P.W."/>
            <person name="Cui Y."/>
            <person name="Zhang H."/>
            <person name="O'Toole P.W."/>
        </authorList>
    </citation>
    <scope>NUCLEOTIDE SEQUENCE [LARGE SCALE GENOMIC DNA]</scope>
    <source>
        <strain evidence="9 10">DSM 22408</strain>
    </source>
</reference>
<keyword evidence="10" id="KW-1185">Reference proteome</keyword>
<comment type="function">
    <text evidence="6">Participates in both the initiation and recycling phases of transcription. In the presence of the delta subunit, RNAP displays an increased specificity of transcription, a decreased affinity for nucleic acids, and an increased efficiency of RNA synthesis because of enhanced recycling.</text>
</comment>
<dbReference type="GO" id="GO:0003899">
    <property type="term" value="F:DNA-directed RNA polymerase activity"/>
    <property type="evidence" value="ECO:0007669"/>
    <property type="project" value="UniProtKB-UniRule"/>
</dbReference>
<keyword evidence="2 6" id="KW-0240">DNA-directed RNA polymerase</keyword>
<dbReference type="InterPro" id="IPR029757">
    <property type="entry name" value="RpoE"/>
</dbReference>
<dbReference type="OrthoDB" id="401223at2"/>
<dbReference type="NCBIfam" id="TIGR04567">
    <property type="entry name" value="RNAP_delt_lowGC"/>
    <property type="match status" value="1"/>
</dbReference>
<evidence type="ECO:0000256" key="7">
    <source>
        <dbReference type="SAM" id="MobiDB-lite"/>
    </source>
</evidence>
<feature type="compositionally biased region" description="Acidic residues" evidence="7">
    <location>
        <begin position="136"/>
        <end position="147"/>
    </location>
</feature>
<evidence type="ECO:0000313" key="10">
    <source>
        <dbReference type="Proteomes" id="UP000051500"/>
    </source>
</evidence>
<evidence type="ECO:0000313" key="9">
    <source>
        <dbReference type="EMBL" id="KRN89424.1"/>
    </source>
</evidence>
<dbReference type="GO" id="GO:0000428">
    <property type="term" value="C:DNA-directed RNA polymerase complex"/>
    <property type="evidence" value="ECO:0007669"/>
    <property type="project" value="UniProtKB-KW"/>
</dbReference>
<dbReference type="InterPro" id="IPR007759">
    <property type="entry name" value="Asxl_HARE-HTH"/>
</dbReference>
<dbReference type="InterPro" id="IPR038087">
    <property type="entry name" value="RNAP_delta_N_dom_sf"/>
</dbReference>
<dbReference type="PATRIC" id="fig|1122146.4.peg.143"/>
<dbReference type="Pfam" id="PF05066">
    <property type="entry name" value="HARE-HTH"/>
    <property type="match status" value="1"/>
</dbReference>
<dbReference type="HAMAP" id="MF_00357">
    <property type="entry name" value="RNApol_bact_RpoE"/>
    <property type="match status" value="1"/>
</dbReference>
<evidence type="ECO:0000256" key="3">
    <source>
        <dbReference type="ARBA" id="ARBA00022679"/>
    </source>
</evidence>
<evidence type="ECO:0000256" key="5">
    <source>
        <dbReference type="ARBA" id="ARBA00023163"/>
    </source>
</evidence>
<accession>A0A0R2KJ75</accession>
<dbReference type="Proteomes" id="UP000051500">
    <property type="component" value="Unassembled WGS sequence"/>
</dbReference>
<feature type="compositionally biased region" description="Acidic residues" evidence="7">
    <location>
        <begin position="178"/>
        <end position="188"/>
    </location>
</feature>
<feature type="compositionally biased region" description="Acidic residues" evidence="7">
    <location>
        <begin position="158"/>
        <end position="169"/>
    </location>
</feature>
<gene>
    <name evidence="6" type="primary">rpoE</name>
    <name evidence="9" type="ORF">IV53_GL000142</name>
</gene>
<sequence>MNLEKFDGVNKSELSMIEVAFEILQLEKDVMAFAEIVNKIQNYLDKTDEEIRNSLTQFYTDLNTDGRYICLGDNRWGLRSWYPFESIDEALVQAEADEENDSRKKHQKVNAFLADVDEDDANIDIVELVEYSNDSSEFDDDEDDDDSELKAYSKDLDNIDDEDEEELPDGIEGQLTEIVDEDLEEDEF</sequence>
<feature type="compositionally biased region" description="Basic and acidic residues" evidence="7">
    <location>
        <begin position="148"/>
        <end position="157"/>
    </location>
</feature>
<name>A0A0R2KJ75_9LACO</name>
<evidence type="ECO:0000256" key="1">
    <source>
        <dbReference type="ARBA" id="ARBA00009828"/>
    </source>
</evidence>
<organism evidence="9 10">
    <name type="scientific">Ligilactobacillus ceti DSM 22408</name>
    <dbReference type="NCBI Taxonomy" id="1122146"/>
    <lineage>
        <taxon>Bacteria</taxon>
        <taxon>Bacillati</taxon>
        <taxon>Bacillota</taxon>
        <taxon>Bacilli</taxon>
        <taxon>Lactobacillales</taxon>
        <taxon>Lactobacillaceae</taxon>
        <taxon>Ligilactobacillus</taxon>
    </lineage>
</organism>
<comment type="similarity">
    <text evidence="1 6">Belongs to the RpoE family.</text>
</comment>
<protein>
    <recommendedName>
        <fullName evidence="6">Probable DNA-directed RNA polymerase subunit delta</fullName>
    </recommendedName>
    <alternativeName>
        <fullName evidence="6">RNAP delta factor</fullName>
    </alternativeName>
</protein>
<dbReference type="EMBL" id="JQBZ01000016">
    <property type="protein sequence ID" value="KRN89424.1"/>
    <property type="molecule type" value="Genomic_DNA"/>
</dbReference>
<dbReference type="STRING" id="1122146.IV53_GL000142"/>
<dbReference type="GO" id="GO:0006351">
    <property type="term" value="P:DNA-templated transcription"/>
    <property type="evidence" value="ECO:0007669"/>
    <property type="project" value="InterPro"/>
</dbReference>
<feature type="region of interest" description="Disordered" evidence="7">
    <location>
        <begin position="132"/>
        <end position="188"/>
    </location>
</feature>
<evidence type="ECO:0000256" key="2">
    <source>
        <dbReference type="ARBA" id="ARBA00022478"/>
    </source>
</evidence>
<feature type="domain" description="HTH HARE-type" evidence="8">
    <location>
        <begin position="14"/>
        <end position="81"/>
    </location>
</feature>